<organism evidence="1 2">
    <name type="scientific">Megasphaera stantonii</name>
    <dbReference type="NCBI Taxonomy" id="2144175"/>
    <lineage>
        <taxon>Bacteria</taxon>
        <taxon>Bacillati</taxon>
        <taxon>Bacillota</taxon>
        <taxon>Negativicutes</taxon>
        <taxon>Veillonellales</taxon>
        <taxon>Veillonellaceae</taxon>
        <taxon>Megasphaera</taxon>
    </lineage>
</organism>
<dbReference type="KEGG" id="meg:DKB62_04895"/>
<accession>A0A346AYL3</accession>
<dbReference type="EMBL" id="CP029462">
    <property type="protein sequence ID" value="AXL20956.1"/>
    <property type="molecule type" value="Genomic_DNA"/>
</dbReference>
<reference evidence="1 2" key="1">
    <citation type="submission" date="2018-05" db="EMBL/GenBank/DDBJ databases">
        <title>Complete genome sequence of Megasphaera sp. AJH120T, isolated from the ceca of a chicken.</title>
        <authorList>
            <person name="Maki J."/>
            <person name="Looft T."/>
        </authorList>
    </citation>
    <scope>NUCLEOTIDE SEQUENCE [LARGE SCALE GENOMIC DNA]</scope>
    <source>
        <strain evidence="1 2">AJH120</strain>
    </source>
</reference>
<dbReference type="OrthoDB" id="1851235at2"/>
<evidence type="ECO:0000313" key="1">
    <source>
        <dbReference type="EMBL" id="AXL20956.1"/>
    </source>
</evidence>
<sequence>MIIAACVDDAMGMAFNHRRQSRDVLLIRRLLQRAAGRTVWIHPDSAVLFEAQEAGSVRAAEDFLQQAGSGDICFVETAAFASWADEIEEIWLYRWNRAYPGDVFFPISLTQGWKLAEKTDFSGNSHACITEEIYKK</sequence>
<gene>
    <name evidence="1" type="ORF">DKB62_04895</name>
</gene>
<evidence type="ECO:0000313" key="2">
    <source>
        <dbReference type="Proteomes" id="UP000254337"/>
    </source>
</evidence>
<dbReference type="SUPFAM" id="SSF53597">
    <property type="entry name" value="Dihydrofolate reductase-like"/>
    <property type="match status" value="1"/>
</dbReference>
<protein>
    <submittedName>
        <fullName evidence="1">Ribonuclease Z</fullName>
    </submittedName>
</protein>
<proteinExistence type="predicted"/>
<dbReference type="InterPro" id="IPR024072">
    <property type="entry name" value="DHFR-like_dom_sf"/>
</dbReference>
<dbReference type="RefSeq" id="WP_107196490.1">
    <property type="nucleotide sequence ID" value="NZ_CP029462.1"/>
</dbReference>
<dbReference type="AlphaFoldDB" id="A0A346AYL3"/>
<name>A0A346AYL3_9FIRM</name>
<dbReference type="Proteomes" id="UP000254337">
    <property type="component" value="Chromosome"/>
</dbReference>
<keyword evidence="2" id="KW-1185">Reference proteome</keyword>